<accession>A0A8J4VZY2</accession>
<sequence length="146" mass="15327">MPAKMATGAALAEARKGKKKLTKRPAGTGDGGIAPRKSAQEATKESETDVEERAASPPAKKTRKILASTPTVDLLRPAGTKDEQGFNLSTYLSSFDPGLGRDESTHAGEERDSPGGNVVNRTDVTAPNAKGDLPLPELRYPTNASI</sequence>
<organism evidence="2 3">
    <name type="scientific">Phytophthora kernoviae 00238/432</name>
    <dbReference type="NCBI Taxonomy" id="1284355"/>
    <lineage>
        <taxon>Eukaryota</taxon>
        <taxon>Sar</taxon>
        <taxon>Stramenopiles</taxon>
        <taxon>Oomycota</taxon>
        <taxon>Peronosporomycetes</taxon>
        <taxon>Peronosporales</taxon>
        <taxon>Peronosporaceae</taxon>
        <taxon>Phytophthora</taxon>
    </lineage>
</organism>
<dbReference type="Proteomes" id="UP000702964">
    <property type="component" value="Unassembled WGS sequence"/>
</dbReference>
<gene>
    <name evidence="2" type="ORF">G195_011332</name>
</gene>
<evidence type="ECO:0000313" key="2">
    <source>
        <dbReference type="EMBL" id="KAF4315157.1"/>
    </source>
</evidence>
<reference evidence="2" key="2">
    <citation type="submission" date="2020-02" db="EMBL/GenBank/DDBJ databases">
        <authorList>
            <person name="Studholme D.J."/>
        </authorList>
    </citation>
    <scope>NUCLEOTIDE SEQUENCE</scope>
    <source>
        <strain evidence="2">00238/432</strain>
    </source>
</reference>
<protein>
    <submittedName>
        <fullName evidence="2">Uncharacterized protein</fullName>
    </submittedName>
</protein>
<proteinExistence type="predicted"/>
<feature type="region of interest" description="Disordered" evidence="1">
    <location>
        <begin position="93"/>
        <end position="146"/>
    </location>
</feature>
<dbReference type="AlphaFoldDB" id="A0A8J4VZY2"/>
<name>A0A8J4VZY2_9STRA</name>
<evidence type="ECO:0000256" key="1">
    <source>
        <dbReference type="SAM" id="MobiDB-lite"/>
    </source>
</evidence>
<comment type="caution">
    <text evidence="2">The sequence shown here is derived from an EMBL/GenBank/DDBJ whole genome shotgun (WGS) entry which is preliminary data.</text>
</comment>
<dbReference type="EMBL" id="AOFI03000991">
    <property type="protein sequence ID" value="KAF4315157.1"/>
    <property type="molecule type" value="Genomic_DNA"/>
</dbReference>
<feature type="region of interest" description="Disordered" evidence="1">
    <location>
        <begin position="1"/>
        <end position="64"/>
    </location>
</feature>
<reference evidence="2" key="1">
    <citation type="journal article" date="2015" name="Genom Data">
        <title>Draft genome sequences of Phytophthora kernoviae and Phytophthora ramorum lineage EU2 from Scotland.</title>
        <authorList>
            <person name="Sambles C."/>
            <person name="Schlenzig A."/>
            <person name="O'Neill P."/>
            <person name="Grant M."/>
            <person name="Studholme D.J."/>
        </authorList>
    </citation>
    <scope>NUCLEOTIDE SEQUENCE</scope>
    <source>
        <strain evidence="2">00238/432</strain>
    </source>
</reference>
<evidence type="ECO:0000313" key="3">
    <source>
        <dbReference type="Proteomes" id="UP000702964"/>
    </source>
</evidence>
<feature type="compositionally biased region" description="Basic and acidic residues" evidence="1">
    <location>
        <begin position="99"/>
        <end position="113"/>
    </location>
</feature>
<feature type="compositionally biased region" description="Basic and acidic residues" evidence="1">
    <location>
        <begin position="38"/>
        <end position="54"/>
    </location>
</feature>